<dbReference type="InterPro" id="IPR043519">
    <property type="entry name" value="NT_sf"/>
</dbReference>
<protein>
    <submittedName>
        <fullName evidence="1">GrpB domain, predicted nucleotidyltransferase, UPF0157 family</fullName>
    </submittedName>
</protein>
<gene>
    <name evidence="1" type="ORF">SAMN05421684_2586</name>
</gene>
<dbReference type="RefSeq" id="WP_090791459.1">
    <property type="nucleotide sequence ID" value="NZ_BOND01000025.1"/>
</dbReference>
<dbReference type="InterPro" id="IPR007344">
    <property type="entry name" value="GrpB/CoaE"/>
</dbReference>
<dbReference type="Pfam" id="PF04229">
    <property type="entry name" value="GrpB"/>
    <property type="match status" value="1"/>
</dbReference>
<sequence length="195" mass="22131">MRLPPLPKPEPPVTEEWLRSRNVGEPPRLPGPIEIVAYDPSWPALYARHADRIRGALGPTALAVAHVGSTAVPGMAAKFRIDIDVIIEDPRAEAAYLPALEAAGYVLRIREPDWYEHRLLHGFDPMTNVHVFPPDCDEHLRHLILRDWLRDHPEDRARYAEEKRRIARSGVTYMAEYASQKSTVIVDILRRAGLT</sequence>
<dbReference type="OrthoDB" id="9799092at2"/>
<dbReference type="Gene3D" id="3.30.460.10">
    <property type="entry name" value="Beta Polymerase, domain 2"/>
    <property type="match status" value="1"/>
</dbReference>
<dbReference type="GO" id="GO:0016740">
    <property type="term" value="F:transferase activity"/>
    <property type="evidence" value="ECO:0007669"/>
    <property type="project" value="UniProtKB-KW"/>
</dbReference>
<accession>A0A1H3P593</accession>
<dbReference type="Proteomes" id="UP000199632">
    <property type="component" value="Unassembled WGS sequence"/>
</dbReference>
<dbReference type="PANTHER" id="PTHR34822">
    <property type="entry name" value="GRPB DOMAIN PROTEIN (AFU_ORTHOLOGUE AFUA_1G01530)"/>
    <property type="match status" value="1"/>
</dbReference>
<organism evidence="1 2">
    <name type="scientific">Asanoa ishikariensis</name>
    <dbReference type="NCBI Taxonomy" id="137265"/>
    <lineage>
        <taxon>Bacteria</taxon>
        <taxon>Bacillati</taxon>
        <taxon>Actinomycetota</taxon>
        <taxon>Actinomycetes</taxon>
        <taxon>Micromonosporales</taxon>
        <taxon>Micromonosporaceae</taxon>
        <taxon>Asanoa</taxon>
    </lineage>
</organism>
<dbReference type="AlphaFoldDB" id="A0A1H3P593"/>
<evidence type="ECO:0000313" key="1">
    <source>
        <dbReference type="EMBL" id="SDY96200.1"/>
    </source>
</evidence>
<keyword evidence="2" id="KW-1185">Reference proteome</keyword>
<dbReference type="SUPFAM" id="SSF81301">
    <property type="entry name" value="Nucleotidyltransferase"/>
    <property type="match status" value="1"/>
</dbReference>
<reference evidence="2" key="1">
    <citation type="submission" date="2016-10" db="EMBL/GenBank/DDBJ databases">
        <authorList>
            <person name="Varghese N."/>
            <person name="Submissions S."/>
        </authorList>
    </citation>
    <scope>NUCLEOTIDE SEQUENCE [LARGE SCALE GENOMIC DNA]</scope>
    <source>
        <strain evidence="2">DSM 44718</strain>
    </source>
</reference>
<name>A0A1H3P593_9ACTN</name>
<dbReference type="PANTHER" id="PTHR34822:SF1">
    <property type="entry name" value="GRPB FAMILY PROTEIN"/>
    <property type="match status" value="1"/>
</dbReference>
<proteinExistence type="predicted"/>
<evidence type="ECO:0000313" key="2">
    <source>
        <dbReference type="Proteomes" id="UP000199632"/>
    </source>
</evidence>
<dbReference type="STRING" id="137265.SAMN05421684_2586"/>
<dbReference type="EMBL" id="FNQB01000001">
    <property type="protein sequence ID" value="SDY96200.1"/>
    <property type="molecule type" value="Genomic_DNA"/>
</dbReference>
<keyword evidence="1" id="KW-0808">Transferase</keyword>